<keyword evidence="3" id="KW-1185">Reference proteome</keyword>
<comment type="caution">
    <text evidence="2">The sequence shown here is derived from an EMBL/GenBank/DDBJ whole genome shotgun (WGS) entry which is preliminary data.</text>
</comment>
<dbReference type="Pfam" id="PF12762">
    <property type="entry name" value="DDE_Tnp_IS1595"/>
    <property type="match status" value="1"/>
</dbReference>
<dbReference type="Proteomes" id="UP000321523">
    <property type="component" value="Unassembled WGS sequence"/>
</dbReference>
<dbReference type="EMBL" id="BJYZ01000091">
    <property type="protein sequence ID" value="GEO43481.1"/>
    <property type="molecule type" value="Genomic_DNA"/>
</dbReference>
<evidence type="ECO:0000313" key="3">
    <source>
        <dbReference type="Proteomes" id="UP000321523"/>
    </source>
</evidence>
<evidence type="ECO:0000313" key="2">
    <source>
        <dbReference type="EMBL" id="GEO43481.1"/>
    </source>
</evidence>
<feature type="domain" description="ISXO2-like transposase" evidence="1">
    <location>
        <begin position="111"/>
        <end position="261"/>
    </location>
</feature>
<dbReference type="NCBIfam" id="NF033547">
    <property type="entry name" value="transpos_IS1595"/>
    <property type="match status" value="1"/>
</dbReference>
<gene>
    <name evidence="2" type="ORF">SAE02_76290</name>
</gene>
<name>A0A512E423_9PROT</name>
<dbReference type="SMART" id="SM01126">
    <property type="entry name" value="DDE_Tnp_IS1595"/>
    <property type="match status" value="1"/>
</dbReference>
<sequence>MASLLQDPLGGNWRRSGLSPSQGMFHYVRSSRRRWICKSCGYEFSVTTGTILADRNMSFGDLLLAIFLFVNAVKGLTALQLSREVGCDYKVAFVLLHKLRECLEAEQARRLLGGEGTECETDTAYFGGYGKPANHQENRRDLRLTENRTGRRQCVVVVRQRAGGTVTAVIASETAASAFVRRKVERGGVIHADEGAAFDELHARYVMARINHEEAYSRDGACTNQAESFFSRMRRAEVGIHHHIAGLYLRRYAAEMSWREDRRATDNSRLTSEVVSLTLGRGHSVDWRGYWRRWQHAA</sequence>
<proteinExistence type="predicted"/>
<reference evidence="2 3" key="1">
    <citation type="submission" date="2019-07" db="EMBL/GenBank/DDBJ databases">
        <title>Whole genome shotgun sequence of Skermanella aerolata NBRC 106429.</title>
        <authorList>
            <person name="Hosoyama A."/>
            <person name="Uohara A."/>
            <person name="Ohji S."/>
            <person name="Ichikawa N."/>
        </authorList>
    </citation>
    <scope>NUCLEOTIDE SEQUENCE [LARGE SCALE GENOMIC DNA]</scope>
    <source>
        <strain evidence="2 3">NBRC 106429</strain>
    </source>
</reference>
<organism evidence="2 3">
    <name type="scientific">Skermanella aerolata</name>
    <dbReference type="NCBI Taxonomy" id="393310"/>
    <lineage>
        <taxon>Bacteria</taxon>
        <taxon>Pseudomonadati</taxon>
        <taxon>Pseudomonadota</taxon>
        <taxon>Alphaproteobacteria</taxon>
        <taxon>Rhodospirillales</taxon>
        <taxon>Azospirillaceae</taxon>
        <taxon>Skermanella</taxon>
    </lineage>
</organism>
<protein>
    <recommendedName>
        <fullName evidence="1">ISXO2-like transposase domain-containing protein</fullName>
    </recommendedName>
</protein>
<dbReference type="InterPro" id="IPR024445">
    <property type="entry name" value="Tnp_ISXO2-like"/>
</dbReference>
<evidence type="ECO:0000259" key="1">
    <source>
        <dbReference type="SMART" id="SM01126"/>
    </source>
</evidence>
<accession>A0A512E423</accession>
<dbReference type="AlphaFoldDB" id="A0A512E423"/>